<proteinExistence type="predicted"/>
<dbReference type="EMBL" id="QGKX02001521">
    <property type="protein sequence ID" value="KAF3513179.1"/>
    <property type="molecule type" value="Genomic_DNA"/>
</dbReference>
<comment type="caution">
    <text evidence="1">The sequence shown here is derived from an EMBL/GenBank/DDBJ whole genome shotgun (WGS) entry which is preliminary data.</text>
</comment>
<evidence type="ECO:0000313" key="1">
    <source>
        <dbReference type="EMBL" id="KAF3513179.1"/>
    </source>
</evidence>
<name>A0A8S9PCG5_BRACR</name>
<reference evidence="1" key="1">
    <citation type="submission" date="2019-12" db="EMBL/GenBank/DDBJ databases">
        <title>Genome sequencing and annotation of Brassica cretica.</title>
        <authorList>
            <person name="Studholme D.J."/>
            <person name="Sarris P."/>
        </authorList>
    </citation>
    <scope>NUCLEOTIDE SEQUENCE</scope>
    <source>
        <strain evidence="1">PFS-109/04</strain>
        <tissue evidence="1">Leaf</tissue>
    </source>
</reference>
<accession>A0A8S9PCG5</accession>
<organism evidence="1 2">
    <name type="scientific">Brassica cretica</name>
    <name type="common">Mustard</name>
    <dbReference type="NCBI Taxonomy" id="69181"/>
    <lineage>
        <taxon>Eukaryota</taxon>
        <taxon>Viridiplantae</taxon>
        <taxon>Streptophyta</taxon>
        <taxon>Embryophyta</taxon>
        <taxon>Tracheophyta</taxon>
        <taxon>Spermatophyta</taxon>
        <taxon>Magnoliopsida</taxon>
        <taxon>eudicotyledons</taxon>
        <taxon>Gunneridae</taxon>
        <taxon>Pentapetalae</taxon>
        <taxon>rosids</taxon>
        <taxon>malvids</taxon>
        <taxon>Brassicales</taxon>
        <taxon>Brassicaceae</taxon>
        <taxon>Brassiceae</taxon>
        <taxon>Brassica</taxon>
    </lineage>
</organism>
<evidence type="ECO:0000313" key="2">
    <source>
        <dbReference type="Proteomes" id="UP000712600"/>
    </source>
</evidence>
<gene>
    <name evidence="1" type="ORF">F2Q69_00006612</name>
</gene>
<dbReference type="Proteomes" id="UP000712600">
    <property type="component" value="Unassembled WGS sequence"/>
</dbReference>
<dbReference type="AlphaFoldDB" id="A0A8S9PCG5"/>
<sequence>MYRWCATEILWVFQFDLAYVQIKLRYHKAIGTYASYLSSETVLPSNVSFVEHEKVAIAPALKALM</sequence>
<protein>
    <submittedName>
        <fullName evidence="1">Uncharacterized protein</fullName>
    </submittedName>
</protein>